<comment type="caution">
    <text evidence="2">The sequence shown here is derived from an EMBL/GenBank/DDBJ whole genome shotgun (WGS) entry which is preliminary data.</text>
</comment>
<sequence>MATSHNQPSEIVYESMAKVSRRHRESSMDIMLSFEEQMTKVENIIAEVQGKAADAFESVKGLTFDVEELRGDMQGALNAVVDELNRCDDALETLLTAMRIEQDELKVELERVKRTRVVGASVVILDFHLDIPKPSVFKGSRVAKDVDNFLWSMETYFRAVRVEDDEVYVGTISMYLVDTMLLWWRGRSGVLDLNKAMFTAKSLIEFRSENSDSKKKGKANVGGDKPHKLDGGKTQKLAPKDEMELNKSWKKDKEKGPLKKADQRTRSYERVQPLHIRGGHEEAGALLEQTKGQLKAVNSKEVPTCGIAWDVPIHRAGEALNGKRAKDVFGHTTFTRDPEGRGDLSCSLEEKDAMGNGKNIHVEVARVLTEFKDVMPQELPKKLSPKREVDHRIELVPDIRPLTMEPYRMAPP</sequence>
<feature type="region of interest" description="Disordered" evidence="1">
    <location>
        <begin position="213"/>
        <end position="265"/>
    </location>
</feature>
<proteinExistence type="predicted"/>
<organism evidence="2 3">
    <name type="scientific">Punica granatum</name>
    <name type="common">Pomegranate</name>
    <dbReference type="NCBI Taxonomy" id="22663"/>
    <lineage>
        <taxon>Eukaryota</taxon>
        <taxon>Viridiplantae</taxon>
        <taxon>Streptophyta</taxon>
        <taxon>Embryophyta</taxon>
        <taxon>Tracheophyta</taxon>
        <taxon>Spermatophyta</taxon>
        <taxon>Magnoliopsida</taxon>
        <taxon>eudicotyledons</taxon>
        <taxon>Gunneridae</taxon>
        <taxon>Pentapetalae</taxon>
        <taxon>rosids</taxon>
        <taxon>malvids</taxon>
        <taxon>Myrtales</taxon>
        <taxon>Lythraceae</taxon>
        <taxon>Punica</taxon>
    </lineage>
</organism>
<reference evidence="2 3" key="1">
    <citation type="submission" date="2017-11" db="EMBL/GenBank/DDBJ databases">
        <title>De-novo sequencing of pomegranate (Punica granatum L.) genome.</title>
        <authorList>
            <person name="Akparov Z."/>
            <person name="Amiraslanov A."/>
            <person name="Hajiyeva S."/>
            <person name="Abbasov M."/>
            <person name="Kaur K."/>
            <person name="Hamwieh A."/>
            <person name="Solovyev V."/>
            <person name="Salamov A."/>
            <person name="Braich B."/>
            <person name="Kosarev P."/>
            <person name="Mahmoud A."/>
            <person name="Hajiyev E."/>
            <person name="Babayeva S."/>
            <person name="Izzatullayeva V."/>
            <person name="Mammadov A."/>
            <person name="Mammadov A."/>
            <person name="Sharifova S."/>
            <person name="Ojaghi J."/>
            <person name="Eynullazada K."/>
            <person name="Bayramov B."/>
            <person name="Abdulazimova A."/>
            <person name="Shahmuradov I."/>
        </authorList>
    </citation>
    <scope>NUCLEOTIDE SEQUENCE [LARGE SCALE GENOMIC DNA]</scope>
    <source>
        <strain evidence="3">cv. AG2017</strain>
        <tissue evidence="2">Leaf</tissue>
    </source>
</reference>
<dbReference type="EMBL" id="PGOL01001778">
    <property type="protein sequence ID" value="PKI54523.1"/>
    <property type="molecule type" value="Genomic_DNA"/>
</dbReference>
<name>A0A2I0JEU0_PUNGR</name>
<gene>
    <name evidence="2" type="ORF">CRG98_025037</name>
</gene>
<dbReference type="Proteomes" id="UP000233551">
    <property type="component" value="Unassembled WGS sequence"/>
</dbReference>
<evidence type="ECO:0000313" key="2">
    <source>
        <dbReference type="EMBL" id="PKI54523.1"/>
    </source>
</evidence>
<evidence type="ECO:0000256" key="1">
    <source>
        <dbReference type="SAM" id="MobiDB-lite"/>
    </source>
</evidence>
<evidence type="ECO:0000313" key="3">
    <source>
        <dbReference type="Proteomes" id="UP000233551"/>
    </source>
</evidence>
<accession>A0A2I0JEU0</accession>
<feature type="compositionally biased region" description="Basic and acidic residues" evidence="1">
    <location>
        <begin position="224"/>
        <end position="265"/>
    </location>
</feature>
<dbReference type="AlphaFoldDB" id="A0A2I0JEU0"/>
<dbReference type="STRING" id="22663.A0A2I0JEU0"/>
<keyword evidence="3" id="KW-1185">Reference proteome</keyword>
<protein>
    <submittedName>
        <fullName evidence="2">Uncharacterized protein</fullName>
    </submittedName>
</protein>